<reference evidence="1" key="1">
    <citation type="submission" date="2020-08" db="EMBL/GenBank/DDBJ databases">
        <title>Multicomponent nature underlies the extraordinary mechanical properties of spider dragline silk.</title>
        <authorList>
            <person name="Kono N."/>
            <person name="Nakamura H."/>
            <person name="Mori M."/>
            <person name="Yoshida Y."/>
            <person name="Ohtoshi R."/>
            <person name="Malay A.D."/>
            <person name="Moran D.A.P."/>
            <person name="Tomita M."/>
            <person name="Numata K."/>
            <person name="Arakawa K."/>
        </authorList>
    </citation>
    <scope>NUCLEOTIDE SEQUENCE</scope>
</reference>
<organism evidence="1 2">
    <name type="scientific">Nephila pilipes</name>
    <name type="common">Giant wood spider</name>
    <name type="synonym">Nephila maculata</name>
    <dbReference type="NCBI Taxonomy" id="299642"/>
    <lineage>
        <taxon>Eukaryota</taxon>
        <taxon>Metazoa</taxon>
        <taxon>Ecdysozoa</taxon>
        <taxon>Arthropoda</taxon>
        <taxon>Chelicerata</taxon>
        <taxon>Arachnida</taxon>
        <taxon>Araneae</taxon>
        <taxon>Araneomorphae</taxon>
        <taxon>Entelegynae</taxon>
        <taxon>Araneoidea</taxon>
        <taxon>Nephilidae</taxon>
        <taxon>Nephila</taxon>
    </lineage>
</organism>
<evidence type="ECO:0000313" key="2">
    <source>
        <dbReference type="Proteomes" id="UP000887013"/>
    </source>
</evidence>
<comment type="caution">
    <text evidence="1">The sequence shown here is derived from an EMBL/GenBank/DDBJ whole genome shotgun (WGS) entry which is preliminary data.</text>
</comment>
<keyword evidence="2" id="KW-1185">Reference proteome</keyword>
<dbReference type="EMBL" id="BMAW01103778">
    <property type="protein sequence ID" value="GFT10842.1"/>
    <property type="molecule type" value="Genomic_DNA"/>
</dbReference>
<name>A0A8X6THB4_NEPPI</name>
<gene>
    <name evidence="1" type="ORF">NPIL_163391</name>
</gene>
<sequence length="104" mass="11786">MDPRWAGLNTFAGQSWLAGRTLPITKLYACRKAEQCSRESTENGVADEQEIVEKLGGKKEKGWILVTKIEKFMKDGGIKSWRKFGSTLFQLKNVKSSNFSSKWP</sequence>
<dbReference type="Proteomes" id="UP000887013">
    <property type="component" value="Unassembled WGS sequence"/>
</dbReference>
<proteinExistence type="predicted"/>
<dbReference type="AlphaFoldDB" id="A0A8X6THB4"/>
<protein>
    <submittedName>
        <fullName evidence="1">Uncharacterized protein</fullName>
    </submittedName>
</protein>
<evidence type="ECO:0000313" key="1">
    <source>
        <dbReference type="EMBL" id="GFT10842.1"/>
    </source>
</evidence>
<accession>A0A8X6THB4</accession>